<dbReference type="RefSeq" id="WP_045048885.1">
    <property type="nucleotide sequence ID" value="NZ_CP114058.1"/>
</dbReference>
<dbReference type="SUPFAM" id="SSF53383">
    <property type="entry name" value="PLP-dependent transferases"/>
    <property type="match status" value="1"/>
</dbReference>
<dbReference type="InterPro" id="IPR015424">
    <property type="entry name" value="PyrdxlP-dep_Trfase"/>
</dbReference>
<dbReference type="PANTHER" id="PTHR13693">
    <property type="entry name" value="CLASS II AMINOTRANSFERASE/8-AMINO-7-OXONONANOATE SYNTHASE"/>
    <property type="match status" value="1"/>
</dbReference>
<organism evidence="6 7">
    <name type="scientific">Rouxiella chamberiensis</name>
    <dbReference type="NCBI Taxonomy" id="1513468"/>
    <lineage>
        <taxon>Bacteria</taxon>
        <taxon>Pseudomonadati</taxon>
        <taxon>Pseudomonadota</taxon>
        <taxon>Gammaproteobacteria</taxon>
        <taxon>Enterobacterales</taxon>
        <taxon>Yersiniaceae</taxon>
        <taxon>Rouxiella</taxon>
    </lineage>
</organism>
<dbReference type="Gene3D" id="3.90.1150.10">
    <property type="entry name" value="Aspartate Aminotransferase, domain 1"/>
    <property type="match status" value="1"/>
</dbReference>
<keyword evidence="7" id="KW-1185">Reference proteome</keyword>
<evidence type="ECO:0000256" key="1">
    <source>
        <dbReference type="ARBA" id="ARBA00001933"/>
    </source>
</evidence>
<evidence type="ECO:0000256" key="2">
    <source>
        <dbReference type="ARBA" id="ARBA00010008"/>
    </source>
</evidence>
<dbReference type="EMBL" id="CP114058">
    <property type="protein sequence ID" value="WAT00602.1"/>
    <property type="molecule type" value="Genomic_DNA"/>
</dbReference>
<dbReference type="InterPro" id="IPR004839">
    <property type="entry name" value="Aminotransferase_I/II_large"/>
</dbReference>
<dbReference type="Pfam" id="PF00155">
    <property type="entry name" value="Aminotran_1_2"/>
    <property type="match status" value="1"/>
</dbReference>
<keyword evidence="4" id="KW-0663">Pyridoxal phosphate</keyword>
<feature type="domain" description="Aminotransferase class I/classII large" evidence="5">
    <location>
        <begin position="50"/>
        <end position="400"/>
    </location>
</feature>
<dbReference type="PANTHER" id="PTHR13693:SF77">
    <property type="entry name" value="8-AMINO-7-OXONONANOATE SYNTHASE"/>
    <property type="match status" value="1"/>
</dbReference>
<keyword evidence="3" id="KW-0808">Transferase</keyword>
<evidence type="ECO:0000313" key="6">
    <source>
        <dbReference type="EMBL" id="WAT00602.1"/>
    </source>
</evidence>
<comment type="similarity">
    <text evidence="2">Belongs to the class-II pyridoxal-phosphate-dependent aminotransferase family. BioF subfamily.</text>
</comment>
<sequence length="426" mass="46891">MTIQQAFLQHSASERDPLLLVLRQSQQYDVRIARAEGRELTDIHGKKLYDFASCNYLGFDCEQEELLARGVQAAREFGMHTSRARLMGYHALFTHLEKKLANFIGAEDTLMFPNTTLTSIGIIPALVQKGDVILLDKAAHATLYQAAQMARDKGAILKSFPQGDMEALGILLETHRHCPRKMVCVDGVYSMTGDYADLAGLIPLVEEYNAMLYIDDGHGFGFVGEQPDARHPYGKRGNGIINYYGAPSGNTLYVAGTAKGLAASAAFAAVTPEMKEYLMAYAKPLDYTHPSTPFCLGVLDAALDLLPKVGEVRRIEVYSLTCSLVEGLRGLGFHVMTQTLFPIISVWAGNTQTLIDASRYLYQHGIFLTACPYPTMPKGKEALRITLTSLNTQQQVDHLLTLFGEIKTQWLRAGVALTPGGDAYDQ</sequence>
<gene>
    <name evidence="6" type="ORF">O1V66_17290</name>
</gene>
<keyword evidence="6" id="KW-0032">Aminotransferase</keyword>
<evidence type="ECO:0000256" key="3">
    <source>
        <dbReference type="ARBA" id="ARBA00022679"/>
    </source>
</evidence>
<evidence type="ECO:0000256" key="4">
    <source>
        <dbReference type="ARBA" id="ARBA00022898"/>
    </source>
</evidence>
<dbReference type="Proteomes" id="UP001164712">
    <property type="component" value="Chromosome"/>
</dbReference>
<accession>A0ABY7HNI2</accession>
<dbReference type="InterPro" id="IPR015421">
    <property type="entry name" value="PyrdxlP-dep_Trfase_major"/>
</dbReference>
<dbReference type="InterPro" id="IPR015422">
    <property type="entry name" value="PyrdxlP-dep_Trfase_small"/>
</dbReference>
<reference evidence="6" key="1">
    <citation type="submission" date="2022-12" db="EMBL/GenBank/DDBJ databases">
        <title>Complete genome sequence of an Australian strain of Rouxiella badensis DAR84756 and resolution of the R. badensis DSM100043 and R. chamberiensis DSM28324 genomes.</title>
        <authorList>
            <person name="Paul S."/>
            <person name="Anderson P.J."/>
            <person name="Maynard G."/>
            <person name="Dyall-Smith M."/>
            <person name="Kudinha T."/>
        </authorList>
    </citation>
    <scope>NUCLEOTIDE SEQUENCE</scope>
    <source>
        <strain evidence="6">DSM 28324</strain>
    </source>
</reference>
<evidence type="ECO:0000313" key="7">
    <source>
        <dbReference type="Proteomes" id="UP001164712"/>
    </source>
</evidence>
<dbReference type="InterPro" id="IPR050087">
    <property type="entry name" value="AON_synthase_class-II"/>
</dbReference>
<dbReference type="GO" id="GO:0008483">
    <property type="term" value="F:transaminase activity"/>
    <property type="evidence" value="ECO:0007669"/>
    <property type="project" value="UniProtKB-KW"/>
</dbReference>
<proteinExistence type="inferred from homology"/>
<protein>
    <submittedName>
        <fullName evidence="6">Pyridoxal phosphate-dependent aminotransferase family protein</fullName>
    </submittedName>
</protein>
<comment type="cofactor">
    <cofactor evidence="1">
        <name>pyridoxal 5'-phosphate</name>
        <dbReference type="ChEBI" id="CHEBI:597326"/>
    </cofactor>
</comment>
<evidence type="ECO:0000259" key="5">
    <source>
        <dbReference type="Pfam" id="PF00155"/>
    </source>
</evidence>
<dbReference type="Gene3D" id="3.40.640.10">
    <property type="entry name" value="Type I PLP-dependent aspartate aminotransferase-like (Major domain)"/>
    <property type="match status" value="1"/>
</dbReference>
<name>A0ABY7HNI2_9GAMM</name>